<keyword evidence="4" id="KW-0238">DNA-binding</keyword>
<dbReference type="PANTHER" id="PTHR43133:SF50">
    <property type="entry name" value="ECF RNA POLYMERASE SIGMA FACTOR SIGM"/>
    <property type="match status" value="1"/>
</dbReference>
<dbReference type="InterPro" id="IPR013324">
    <property type="entry name" value="RNA_pol_sigma_r3/r4-like"/>
</dbReference>
<evidence type="ECO:0000313" key="10">
    <source>
        <dbReference type="Proteomes" id="UP001317322"/>
    </source>
</evidence>
<dbReference type="Proteomes" id="UP001317322">
    <property type="component" value="Chromosome"/>
</dbReference>
<dbReference type="SUPFAM" id="SSF88659">
    <property type="entry name" value="Sigma3 and sigma4 domains of RNA polymerase sigma factors"/>
    <property type="match status" value="1"/>
</dbReference>
<dbReference type="InterPro" id="IPR014284">
    <property type="entry name" value="RNA_pol_sigma-70_dom"/>
</dbReference>
<organism evidence="9 10">
    <name type="scientific">Cellulomonas wangsupingiae</name>
    <dbReference type="NCBI Taxonomy" id="2968085"/>
    <lineage>
        <taxon>Bacteria</taxon>
        <taxon>Bacillati</taxon>
        <taxon>Actinomycetota</taxon>
        <taxon>Actinomycetes</taxon>
        <taxon>Micrococcales</taxon>
        <taxon>Cellulomonadaceae</taxon>
        <taxon>Cellulomonas</taxon>
    </lineage>
</organism>
<evidence type="ECO:0000256" key="3">
    <source>
        <dbReference type="ARBA" id="ARBA00023082"/>
    </source>
</evidence>
<name>A0ABY5KB39_9CELL</name>
<evidence type="ECO:0000259" key="8">
    <source>
        <dbReference type="Pfam" id="PF08281"/>
    </source>
</evidence>
<protein>
    <submittedName>
        <fullName evidence="9">SigE family RNA polymerase sigma factor</fullName>
    </submittedName>
</protein>
<dbReference type="Gene3D" id="1.10.10.10">
    <property type="entry name" value="Winged helix-like DNA-binding domain superfamily/Winged helix DNA-binding domain"/>
    <property type="match status" value="1"/>
</dbReference>
<dbReference type="InterPro" id="IPR013249">
    <property type="entry name" value="RNA_pol_sigma70_r4_t2"/>
</dbReference>
<dbReference type="CDD" id="cd06171">
    <property type="entry name" value="Sigma70_r4"/>
    <property type="match status" value="1"/>
</dbReference>
<dbReference type="PANTHER" id="PTHR43133">
    <property type="entry name" value="RNA POLYMERASE ECF-TYPE SIGMA FACTO"/>
    <property type="match status" value="1"/>
</dbReference>
<dbReference type="Pfam" id="PF08281">
    <property type="entry name" value="Sigma70_r4_2"/>
    <property type="match status" value="1"/>
</dbReference>
<dbReference type="InterPro" id="IPR039425">
    <property type="entry name" value="RNA_pol_sigma-70-like"/>
</dbReference>
<reference evidence="9 10" key="1">
    <citation type="submission" date="2022-07" db="EMBL/GenBank/DDBJ databases">
        <title>Novel species in genus cellulomonas.</title>
        <authorList>
            <person name="Ye L."/>
        </authorList>
    </citation>
    <scope>NUCLEOTIDE SEQUENCE [LARGE SCALE GENOMIC DNA]</scope>
    <source>
        <strain evidence="10">zg-Y908</strain>
    </source>
</reference>
<evidence type="ECO:0000256" key="4">
    <source>
        <dbReference type="ARBA" id="ARBA00023125"/>
    </source>
</evidence>
<evidence type="ECO:0000259" key="7">
    <source>
        <dbReference type="Pfam" id="PF04542"/>
    </source>
</evidence>
<dbReference type="SUPFAM" id="SSF88946">
    <property type="entry name" value="Sigma2 domain of RNA polymerase sigma factors"/>
    <property type="match status" value="1"/>
</dbReference>
<comment type="similarity">
    <text evidence="1">Belongs to the sigma-70 factor family. ECF subfamily.</text>
</comment>
<dbReference type="Gene3D" id="1.10.1740.10">
    <property type="match status" value="1"/>
</dbReference>
<evidence type="ECO:0000256" key="2">
    <source>
        <dbReference type="ARBA" id="ARBA00023015"/>
    </source>
</evidence>
<feature type="region of interest" description="Disordered" evidence="6">
    <location>
        <begin position="163"/>
        <end position="186"/>
    </location>
</feature>
<keyword evidence="10" id="KW-1185">Reference proteome</keyword>
<keyword evidence="2" id="KW-0805">Transcription regulation</keyword>
<feature type="domain" description="RNA polymerase sigma-70 region 2" evidence="7">
    <location>
        <begin position="27"/>
        <end position="88"/>
    </location>
</feature>
<gene>
    <name evidence="9" type="ORF">NP075_11465</name>
</gene>
<proteinExistence type="inferred from homology"/>
<dbReference type="InterPro" id="IPR036388">
    <property type="entry name" value="WH-like_DNA-bd_sf"/>
</dbReference>
<sequence>MPVVPRPASPPRTAHDDEFTAFMLSAGPDLLRTAWLLVGDAHRAEELTQQALVRTYVAWPRVRGGNPAAYARRTLVNLRTDTWRRRRREVLTSDLPDAGAAPDPGPDDRDEVVRALAGLTPRQRRVVVLRHLVGLSEQEVADDLGISVGTVKSTASRALASLRSTLDPHDDGAHGAVPSAARRSHR</sequence>
<dbReference type="NCBIfam" id="TIGR02983">
    <property type="entry name" value="SigE-fam_strep"/>
    <property type="match status" value="1"/>
</dbReference>
<evidence type="ECO:0000256" key="6">
    <source>
        <dbReference type="SAM" id="MobiDB-lite"/>
    </source>
</evidence>
<dbReference type="Pfam" id="PF04542">
    <property type="entry name" value="Sigma70_r2"/>
    <property type="match status" value="1"/>
</dbReference>
<dbReference type="InterPro" id="IPR007627">
    <property type="entry name" value="RNA_pol_sigma70_r2"/>
</dbReference>
<dbReference type="NCBIfam" id="TIGR02937">
    <property type="entry name" value="sigma70-ECF"/>
    <property type="match status" value="1"/>
</dbReference>
<dbReference type="InterPro" id="IPR014325">
    <property type="entry name" value="RNA_pol_sigma-E_actinobac"/>
</dbReference>
<evidence type="ECO:0000256" key="5">
    <source>
        <dbReference type="ARBA" id="ARBA00023163"/>
    </source>
</evidence>
<accession>A0ABY5KB39</accession>
<keyword evidence="3" id="KW-0731">Sigma factor</keyword>
<evidence type="ECO:0000313" key="9">
    <source>
        <dbReference type="EMBL" id="UUI67044.1"/>
    </source>
</evidence>
<feature type="domain" description="RNA polymerase sigma factor 70 region 4 type 2" evidence="8">
    <location>
        <begin position="110"/>
        <end position="162"/>
    </location>
</feature>
<dbReference type="InterPro" id="IPR013325">
    <property type="entry name" value="RNA_pol_sigma_r2"/>
</dbReference>
<dbReference type="EMBL" id="CP101989">
    <property type="protein sequence ID" value="UUI67044.1"/>
    <property type="molecule type" value="Genomic_DNA"/>
</dbReference>
<evidence type="ECO:0000256" key="1">
    <source>
        <dbReference type="ARBA" id="ARBA00010641"/>
    </source>
</evidence>
<keyword evidence="5" id="KW-0804">Transcription</keyword>